<dbReference type="GO" id="GO:0000278">
    <property type="term" value="P:mitotic cell cycle"/>
    <property type="evidence" value="ECO:0007669"/>
    <property type="project" value="TreeGrafter"/>
</dbReference>
<dbReference type="PANTHER" id="PTHR44414:SF1">
    <property type="entry name" value="PROTEIN NEDD1"/>
    <property type="match status" value="1"/>
</dbReference>
<dbReference type="GO" id="GO:0036064">
    <property type="term" value="C:ciliary basal body"/>
    <property type="evidence" value="ECO:0007669"/>
    <property type="project" value="TreeGrafter"/>
</dbReference>
<proteinExistence type="predicted"/>
<dbReference type="SMART" id="SM00320">
    <property type="entry name" value="WD40"/>
    <property type="match status" value="5"/>
</dbReference>
<dbReference type="AlphaFoldDB" id="A0AAN7Q9D7"/>
<protein>
    <submittedName>
        <fullName evidence="1">Uncharacterized protein</fullName>
    </submittedName>
</protein>
<accession>A0AAN7Q9D7</accession>
<dbReference type="GO" id="GO:0043015">
    <property type="term" value="F:gamma-tubulin binding"/>
    <property type="evidence" value="ECO:0007669"/>
    <property type="project" value="TreeGrafter"/>
</dbReference>
<dbReference type="InterPro" id="IPR015943">
    <property type="entry name" value="WD40/YVTN_repeat-like_dom_sf"/>
</dbReference>
<organism evidence="1 2">
    <name type="scientific">Aquatica leii</name>
    <dbReference type="NCBI Taxonomy" id="1421715"/>
    <lineage>
        <taxon>Eukaryota</taxon>
        <taxon>Metazoa</taxon>
        <taxon>Ecdysozoa</taxon>
        <taxon>Arthropoda</taxon>
        <taxon>Hexapoda</taxon>
        <taxon>Insecta</taxon>
        <taxon>Pterygota</taxon>
        <taxon>Neoptera</taxon>
        <taxon>Endopterygota</taxon>
        <taxon>Coleoptera</taxon>
        <taxon>Polyphaga</taxon>
        <taxon>Elateriformia</taxon>
        <taxon>Elateroidea</taxon>
        <taxon>Lampyridae</taxon>
        <taxon>Luciolinae</taxon>
        <taxon>Aquatica</taxon>
    </lineage>
</organism>
<keyword evidence="2" id="KW-1185">Reference proteome</keyword>
<dbReference type="InterPro" id="IPR036322">
    <property type="entry name" value="WD40_repeat_dom_sf"/>
</dbReference>
<dbReference type="EMBL" id="JARPUR010000001">
    <property type="protein sequence ID" value="KAK4883820.1"/>
    <property type="molecule type" value="Genomic_DNA"/>
</dbReference>
<dbReference type="GO" id="GO:0007020">
    <property type="term" value="P:microtubule nucleation"/>
    <property type="evidence" value="ECO:0007669"/>
    <property type="project" value="TreeGrafter"/>
</dbReference>
<gene>
    <name evidence="1" type="ORF">RN001_000091</name>
</gene>
<dbReference type="PANTHER" id="PTHR44414">
    <property type="entry name" value="PROTEIN NEDD1"/>
    <property type="match status" value="1"/>
</dbReference>
<dbReference type="Gene3D" id="2.130.10.10">
    <property type="entry name" value="YVTN repeat-like/Quinoprotein amine dehydrogenase"/>
    <property type="match status" value="1"/>
</dbReference>
<reference evidence="2" key="1">
    <citation type="submission" date="2023-01" db="EMBL/GenBank/DDBJ databases">
        <title>Key to firefly adult light organ development and bioluminescence: homeobox transcription factors regulate luciferase expression and transportation to peroxisome.</title>
        <authorList>
            <person name="Fu X."/>
        </authorList>
    </citation>
    <scope>NUCLEOTIDE SEQUENCE [LARGE SCALE GENOMIC DNA]</scope>
</reference>
<dbReference type="SUPFAM" id="SSF50978">
    <property type="entry name" value="WD40 repeat-like"/>
    <property type="match status" value="1"/>
</dbReference>
<dbReference type="Proteomes" id="UP001353858">
    <property type="component" value="Unassembled WGS sequence"/>
</dbReference>
<dbReference type="GO" id="GO:0005814">
    <property type="term" value="C:centriole"/>
    <property type="evidence" value="ECO:0007669"/>
    <property type="project" value="TreeGrafter"/>
</dbReference>
<dbReference type="InterPro" id="IPR052818">
    <property type="entry name" value="NEDD1_Spindle_Assembly"/>
</dbReference>
<comment type="caution">
    <text evidence="1">The sequence shown here is derived from an EMBL/GenBank/DDBJ whole genome shotgun (WGS) entry which is preliminary data.</text>
</comment>
<evidence type="ECO:0000313" key="2">
    <source>
        <dbReference type="Proteomes" id="UP001353858"/>
    </source>
</evidence>
<sequence>MLLASCGADIKFHRWPSGDYHGSFQWPEIGVQKPSISWSNEGELLATSISSTAFPTVVCVGKTVQTHMIIDVPNVQSLSFSQMIQNHIMLGTTNGNIVLYDIQRQEITKTLPSLPAGITYLEHGAKDSSLAAGCKNEQIYLYNSNCTISSTFCVPDTNNLTAMAYHSTQPNLLAAAGGEGTVVVWDSETGNTKVVTKAHNNVITDVAFSSGEEMVTVGLDHKFNGYDLRTKSKTFSCTVDSKLSAVRILPAGEQIAVASIDGKLYCYDKRIIKLPFNTILAHYPKLISRIAFQSVLISEDTYENLTQSESKVTTVVFNPQPKRKYNSVIEYANAVENVVSTLKTNGRFSPSDYHASASGDYKLHRKNRYSTFAPFNLNKSKNSSCTNVRQLPVMEINNQEHTQSAKFLNRQKGLTDFLRNISCVTNEMSYNFENKIKFAQTKTIEDWFEKIPKSVSQTNLIESGDVSQITKELVDFTKDTFDRINDCINKEFLKIRLSISRGFIKLENKINIRWEEINSTFMRFSSCEIEELDDTNSECRGEKNKVEKIDDNGVEQKSRIPVLYLPIK</sequence>
<evidence type="ECO:0000313" key="1">
    <source>
        <dbReference type="EMBL" id="KAK4883820.1"/>
    </source>
</evidence>
<dbReference type="GO" id="GO:0005737">
    <property type="term" value="C:cytoplasm"/>
    <property type="evidence" value="ECO:0007669"/>
    <property type="project" value="TreeGrafter"/>
</dbReference>
<name>A0AAN7Q9D7_9COLE</name>
<dbReference type="GO" id="GO:0000922">
    <property type="term" value="C:spindle pole"/>
    <property type="evidence" value="ECO:0007669"/>
    <property type="project" value="TreeGrafter"/>
</dbReference>
<dbReference type="InterPro" id="IPR001680">
    <property type="entry name" value="WD40_rpt"/>
</dbReference>
<dbReference type="GO" id="GO:0005813">
    <property type="term" value="C:centrosome"/>
    <property type="evidence" value="ECO:0007669"/>
    <property type="project" value="TreeGrafter"/>
</dbReference>